<keyword evidence="1" id="KW-1133">Transmembrane helix</keyword>
<proteinExistence type="predicted"/>
<protein>
    <submittedName>
        <fullName evidence="2">Uncharacterized protein</fullName>
    </submittedName>
</protein>
<evidence type="ECO:0000256" key="1">
    <source>
        <dbReference type="SAM" id="Phobius"/>
    </source>
</evidence>
<keyword evidence="1" id="KW-0472">Membrane</keyword>
<name>A0A2N9IKS2_FAGSY</name>
<feature type="transmembrane region" description="Helical" evidence="1">
    <location>
        <begin position="31"/>
        <end position="52"/>
    </location>
</feature>
<gene>
    <name evidence="2" type="ORF">FSB_LOCUS52561</name>
</gene>
<keyword evidence="1" id="KW-0812">Transmembrane</keyword>
<dbReference type="EMBL" id="OIVN01005979">
    <property type="protein sequence ID" value="SPD24679.1"/>
    <property type="molecule type" value="Genomic_DNA"/>
</dbReference>
<dbReference type="AlphaFoldDB" id="A0A2N9IKS2"/>
<evidence type="ECO:0000313" key="2">
    <source>
        <dbReference type="EMBL" id="SPD24679.1"/>
    </source>
</evidence>
<organism evidence="2">
    <name type="scientific">Fagus sylvatica</name>
    <name type="common">Beechnut</name>
    <dbReference type="NCBI Taxonomy" id="28930"/>
    <lineage>
        <taxon>Eukaryota</taxon>
        <taxon>Viridiplantae</taxon>
        <taxon>Streptophyta</taxon>
        <taxon>Embryophyta</taxon>
        <taxon>Tracheophyta</taxon>
        <taxon>Spermatophyta</taxon>
        <taxon>Magnoliopsida</taxon>
        <taxon>eudicotyledons</taxon>
        <taxon>Gunneridae</taxon>
        <taxon>Pentapetalae</taxon>
        <taxon>rosids</taxon>
        <taxon>fabids</taxon>
        <taxon>Fagales</taxon>
        <taxon>Fagaceae</taxon>
        <taxon>Fagus</taxon>
    </lineage>
</organism>
<reference evidence="2" key="1">
    <citation type="submission" date="2018-02" db="EMBL/GenBank/DDBJ databases">
        <authorList>
            <person name="Cohen D.B."/>
            <person name="Kent A.D."/>
        </authorList>
    </citation>
    <scope>NUCLEOTIDE SEQUENCE</scope>
</reference>
<accession>A0A2N9IKS2</accession>
<sequence length="68" mass="7506">MPTPSGGMVVTSIDDINKFLPVTPTEVNGSGMHLVFLKLILGPTIIAMSVVFDQVKHEILLCLVWERR</sequence>